<feature type="compositionally biased region" description="Basic residues" evidence="2">
    <location>
        <begin position="143"/>
        <end position="154"/>
    </location>
</feature>
<dbReference type="InterPro" id="IPR004244">
    <property type="entry name" value="Transposase_22"/>
</dbReference>
<feature type="coiled-coil region" evidence="1">
    <location>
        <begin position="262"/>
        <end position="289"/>
    </location>
</feature>
<feature type="compositionally biased region" description="Low complexity" evidence="2">
    <location>
        <begin position="70"/>
        <end position="82"/>
    </location>
</feature>
<dbReference type="Proteomes" id="UP000765507">
    <property type="component" value="Unassembled WGS sequence"/>
</dbReference>
<dbReference type="AlphaFoldDB" id="A0A8T1RZ60"/>
<dbReference type="EMBL" id="JAHGAV010001938">
    <property type="protein sequence ID" value="KAG6921573.1"/>
    <property type="molecule type" value="Genomic_DNA"/>
</dbReference>
<feature type="compositionally biased region" description="Basic and acidic residues" evidence="2">
    <location>
        <begin position="32"/>
        <end position="47"/>
    </location>
</feature>
<sequence>RLTCVKEIAADRPAPSSPPARAAQGDVTLTRAESRGRKLSGEDRTAETAHLPGLGTCWRAAPERRRSCVSTPLGMSSSSSPRGAGGERGPPPGLCRLHREEVTPADAPRQGPTTCPQGTHGNGPSRSSTPSGTSPAREAPGCRRPRRPRTGIKRPHTEAGTDAARPPSPGSSTSGEDGGQKADAPWEEFPKRQCPGAAPPPWECCGWESGPLRAERGAMEAVLSEKLDRISQDFSAMCRDVSSMQGRVARLERDSRGWALELAALQKGNKRLRETVRRLESRCHMLENRARRNSLRLVGLPEGAEGGDPVAFLQRALPAVLNLPADRPPLEIESARRVHGGARWDPATRPRALLFRLLRFSDKLAITRAVRKRAEPLSCGGARVALFPDACPKLCRRRGAVRRRRSGAQPSGCCHGRARGHWEPLPSPPARTPAAAEWEQSHQRAATGTGDLEL</sequence>
<keyword evidence="4" id="KW-1185">Reference proteome</keyword>
<dbReference type="Gene3D" id="3.30.70.1820">
    <property type="entry name" value="L1 transposable element, RRM domain"/>
    <property type="match status" value="1"/>
</dbReference>
<protein>
    <submittedName>
        <fullName evidence="3">Uncharacterized protein</fullName>
    </submittedName>
</protein>
<evidence type="ECO:0000256" key="2">
    <source>
        <dbReference type="SAM" id="MobiDB-lite"/>
    </source>
</evidence>
<name>A0A8T1RZ60_CHESE</name>
<reference evidence="3 4" key="1">
    <citation type="journal article" date="2020" name="G3 (Bethesda)">
        <title>Draft Genome of the Common Snapping Turtle, Chelydra serpentina, a Model for Phenotypic Plasticity in Reptiles.</title>
        <authorList>
            <person name="Das D."/>
            <person name="Singh S.K."/>
            <person name="Bierstedt J."/>
            <person name="Erickson A."/>
            <person name="Galli G.L.J."/>
            <person name="Crossley D.A. 2nd"/>
            <person name="Rhen T."/>
        </authorList>
    </citation>
    <scope>NUCLEOTIDE SEQUENCE [LARGE SCALE GENOMIC DNA]</scope>
    <source>
        <strain evidence="3">KW</strain>
    </source>
</reference>
<accession>A0A8T1RZ60</accession>
<organism evidence="3 4">
    <name type="scientific">Chelydra serpentina</name>
    <name type="common">Snapping turtle</name>
    <name type="synonym">Testudo serpentina</name>
    <dbReference type="NCBI Taxonomy" id="8475"/>
    <lineage>
        <taxon>Eukaryota</taxon>
        <taxon>Metazoa</taxon>
        <taxon>Chordata</taxon>
        <taxon>Craniata</taxon>
        <taxon>Vertebrata</taxon>
        <taxon>Euteleostomi</taxon>
        <taxon>Archelosauria</taxon>
        <taxon>Testudinata</taxon>
        <taxon>Testudines</taxon>
        <taxon>Cryptodira</taxon>
        <taxon>Durocryptodira</taxon>
        <taxon>Americhelydia</taxon>
        <taxon>Chelydroidea</taxon>
        <taxon>Chelydridae</taxon>
        <taxon>Chelydra</taxon>
    </lineage>
</organism>
<dbReference type="PANTHER" id="PTHR11505">
    <property type="entry name" value="L1 TRANSPOSABLE ELEMENT-RELATED"/>
    <property type="match status" value="1"/>
</dbReference>
<evidence type="ECO:0000256" key="1">
    <source>
        <dbReference type="SAM" id="Coils"/>
    </source>
</evidence>
<gene>
    <name evidence="3" type="ORF">G0U57_006700</name>
</gene>
<dbReference type="OrthoDB" id="9427476at2759"/>
<evidence type="ECO:0000313" key="4">
    <source>
        <dbReference type="Proteomes" id="UP000765507"/>
    </source>
</evidence>
<proteinExistence type="predicted"/>
<feature type="compositionally biased region" description="Low complexity" evidence="2">
    <location>
        <begin position="11"/>
        <end position="23"/>
    </location>
</feature>
<feature type="region of interest" description="Disordered" evidence="2">
    <location>
        <begin position="406"/>
        <end position="454"/>
    </location>
</feature>
<feature type="region of interest" description="Disordered" evidence="2">
    <location>
        <begin position="1"/>
        <end position="49"/>
    </location>
</feature>
<evidence type="ECO:0000313" key="3">
    <source>
        <dbReference type="EMBL" id="KAG6921573.1"/>
    </source>
</evidence>
<feature type="compositionally biased region" description="Low complexity" evidence="2">
    <location>
        <begin position="123"/>
        <end position="139"/>
    </location>
</feature>
<feature type="region of interest" description="Disordered" evidence="2">
    <location>
        <begin position="68"/>
        <end position="195"/>
    </location>
</feature>
<comment type="caution">
    <text evidence="3">The sequence shown here is derived from an EMBL/GenBank/DDBJ whole genome shotgun (WGS) entry which is preliminary data.</text>
</comment>
<feature type="non-terminal residue" evidence="3">
    <location>
        <position position="1"/>
    </location>
</feature>
<keyword evidence="1" id="KW-0175">Coiled coil</keyword>